<proteinExistence type="inferred from homology"/>
<feature type="domain" description="Major facilitator superfamily (MFS) profile" evidence="7">
    <location>
        <begin position="9"/>
        <end position="412"/>
    </location>
</feature>
<evidence type="ECO:0000313" key="9">
    <source>
        <dbReference type="Proteomes" id="UP000567570"/>
    </source>
</evidence>
<feature type="transmembrane region" description="Helical" evidence="6">
    <location>
        <begin position="6"/>
        <end position="22"/>
    </location>
</feature>
<dbReference type="InterPro" id="IPR020846">
    <property type="entry name" value="MFS_dom"/>
</dbReference>
<evidence type="ECO:0000313" key="8">
    <source>
        <dbReference type="EMBL" id="NXO53414.1"/>
    </source>
</evidence>
<evidence type="ECO:0000256" key="2">
    <source>
        <dbReference type="ARBA" id="ARBA00009598"/>
    </source>
</evidence>
<dbReference type="PROSITE" id="PS50850">
    <property type="entry name" value="MFS"/>
    <property type="match status" value="1"/>
</dbReference>
<dbReference type="PIRSF" id="PIRSF002808">
    <property type="entry name" value="Hexose_phosphate_transp"/>
    <property type="match status" value="1"/>
</dbReference>
<comment type="caution">
    <text evidence="8">The sequence shown here is derived from an EMBL/GenBank/DDBJ whole genome shotgun (WGS) entry which is preliminary data.</text>
</comment>
<dbReference type="GO" id="GO:0005789">
    <property type="term" value="C:endoplasmic reticulum membrane"/>
    <property type="evidence" value="ECO:0007669"/>
    <property type="project" value="TreeGrafter"/>
</dbReference>
<evidence type="ECO:0000256" key="5">
    <source>
        <dbReference type="ARBA" id="ARBA00023136"/>
    </source>
</evidence>
<dbReference type="PROSITE" id="PS00942">
    <property type="entry name" value="GLPT"/>
    <property type="match status" value="1"/>
</dbReference>
<evidence type="ECO:0000259" key="7">
    <source>
        <dbReference type="PROSITE" id="PS50850"/>
    </source>
</evidence>
<feature type="transmembrane region" description="Helical" evidence="6">
    <location>
        <begin position="80"/>
        <end position="105"/>
    </location>
</feature>
<gene>
    <name evidence="8" type="primary">Slc37a4</name>
    <name evidence="8" type="ORF">ARAGUA_R08381</name>
</gene>
<protein>
    <submittedName>
        <fullName evidence="8">G6PT1 protein</fullName>
    </submittedName>
</protein>
<keyword evidence="3 6" id="KW-0812">Transmembrane</keyword>
<dbReference type="Pfam" id="PF07690">
    <property type="entry name" value="MFS_1"/>
    <property type="match status" value="1"/>
</dbReference>
<dbReference type="PANTHER" id="PTHR43826:SF3">
    <property type="entry name" value="GLUCOSE-6-PHOSPHATE EXCHANGER SLC37A4"/>
    <property type="match status" value="1"/>
</dbReference>
<dbReference type="PANTHER" id="PTHR43826">
    <property type="entry name" value="GLUCOSE-6-PHOSPHATE EXCHANGER SLC37A4"/>
    <property type="match status" value="1"/>
</dbReference>
<feature type="transmembrane region" description="Helical" evidence="6">
    <location>
        <begin position="299"/>
        <end position="316"/>
    </location>
</feature>
<accession>A0A7L1T1M1</accession>
<dbReference type="InterPro" id="IPR036259">
    <property type="entry name" value="MFS_trans_sf"/>
</dbReference>
<dbReference type="GO" id="GO:0061513">
    <property type="term" value="F:glucose 6-phosphate:phosphate antiporter activity"/>
    <property type="evidence" value="ECO:0007669"/>
    <property type="project" value="TreeGrafter"/>
</dbReference>
<feature type="transmembrane region" description="Helical" evidence="6">
    <location>
        <begin position="328"/>
        <end position="347"/>
    </location>
</feature>
<name>A0A7L1T1M1_ARAGA</name>
<dbReference type="Gene3D" id="1.20.1250.20">
    <property type="entry name" value="MFS general substrate transporter like domains"/>
    <property type="match status" value="2"/>
</dbReference>
<organism evidence="8 9">
    <name type="scientific">Aramus guarauna</name>
    <name type="common">Limpkin</name>
    <name type="synonym">Scolopax guarauna</name>
    <dbReference type="NCBI Taxonomy" id="54356"/>
    <lineage>
        <taxon>Eukaryota</taxon>
        <taxon>Metazoa</taxon>
        <taxon>Chordata</taxon>
        <taxon>Craniata</taxon>
        <taxon>Vertebrata</taxon>
        <taxon>Euteleostomi</taxon>
        <taxon>Archelosauria</taxon>
        <taxon>Archosauria</taxon>
        <taxon>Dinosauria</taxon>
        <taxon>Saurischia</taxon>
        <taxon>Theropoda</taxon>
        <taxon>Coelurosauria</taxon>
        <taxon>Aves</taxon>
        <taxon>Neognathae</taxon>
        <taxon>Neoaves</taxon>
        <taxon>Gruiformes</taxon>
        <taxon>Aramidae</taxon>
        <taxon>Aramus</taxon>
    </lineage>
</organism>
<evidence type="ECO:0000256" key="3">
    <source>
        <dbReference type="ARBA" id="ARBA00022692"/>
    </source>
</evidence>
<keyword evidence="5 6" id="KW-0472">Membrane</keyword>
<dbReference type="FunFam" id="1.20.1250.20:FF:000111">
    <property type="entry name" value="Solute carrier family 37 member 4"/>
    <property type="match status" value="1"/>
</dbReference>
<dbReference type="InterPro" id="IPR011701">
    <property type="entry name" value="MFS"/>
</dbReference>
<feature type="transmembrane region" description="Helical" evidence="6">
    <location>
        <begin position="385"/>
        <end position="408"/>
    </location>
</feature>
<sequence length="423" mass="46371">GYGRYRAVIFTAMFVGYTLYYFNRKTFSFVMPAVMAEVPLGKDELGLITSSQSAAYAISKFVSGVLSDQMSARWLFSSGLLMVGLVNVVFSWSSTVTAFAGLWFLNGLAQGLGWPPCGKILRKWFEPSQFGTWWAILSTSMNLAGGLGPIVAALVSLNYDWRVTLSFSGFICVVISFVCLVLIKNEPSDVGLPNIEQGAKKGKKGSSNDNSTLTELLLSPYLWVLSTGYLVVFGVKTCCTDWGQLFLIQERGQSMLVGSSYMSALEIGGLVGSIAAGYLSDRAVARVGLSSYGNPRHTLLLSMMAGMCVSMFLFRVTVTGDSPKNMRFLPCIFFLPLPVSTFAHLPFSYPGRLVSTPELRTRALRRDYFGGFLAGLPFSTIAKHYSWATAFWVAEITCTGSTVAFFFLRNIRTKMGRVPKKAD</sequence>
<dbReference type="InterPro" id="IPR000849">
    <property type="entry name" value="Sugar_P_transporter"/>
</dbReference>
<dbReference type="CDD" id="cd17343">
    <property type="entry name" value="MFS_SLC37A4"/>
    <property type="match status" value="1"/>
</dbReference>
<dbReference type="AlphaFoldDB" id="A0A7L1T1M1"/>
<keyword evidence="9" id="KW-1185">Reference proteome</keyword>
<comment type="similarity">
    <text evidence="2">Belongs to the major facilitator superfamily. Organophosphate:Pi antiporter (OPA) (TC 2.A.1.4) family.</text>
</comment>
<feature type="non-terminal residue" evidence="8">
    <location>
        <position position="423"/>
    </location>
</feature>
<dbReference type="EMBL" id="VXBL01004667">
    <property type="protein sequence ID" value="NXO53414.1"/>
    <property type="molecule type" value="Genomic_DNA"/>
</dbReference>
<feature type="transmembrane region" description="Helical" evidence="6">
    <location>
        <begin position="133"/>
        <end position="157"/>
    </location>
</feature>
<keyword evidence="4 6" id="KW-1133">Transmembrane helix</keyword>
<dbReference type="InterPro" id="IPR021159">
    <property type="entry name" value="Sugar-P_transporter_CS"/>
</dbReference>
<feature type="transmembrane region" description="Helical" evidence="6">
    <location>
        <begin position="164"/>
        <end position="183"/>
    </location>
</feature>
<feature type="transmembrane region" description="Helical" evidence="6">
    <location>
        <begin position="221"/>
        <end position="239"/>
    </location>
</feature>
<feature type="transmembrane region" description="Helical" evidence="6">
    <location>
        <begin position="260"/>
        <end position="279"/>
    </location>
</feature>
<dbReference type="InterPro" id="IPR051337">
    <property type="entry name" value="OPA_Antiporter"/>
</dbReference>
<evidence type="ECO:0000256" key="6">
    <source>
        <dbReference type="SAM" id="Phobius"/>
    </source>
</evidence>
<comment type="subcellular location">
    <subcellularLocation>
        <location evidence="1">Endomembrane system</location>
        <topology evidence="1">Multi-pass membrane protein</topology>
    </subcellularLocation>
</comment>
<feature type="non-terminal residue" evidence="8">
    <location>
        <position position="1"/>
    </location>
</feature>
<dbReference type="GO" id="GO:0035435">
    <property type="term" value="P:phosphate ion transmembrane transport"/>
    <property type="evidence" value="ECO:0007669"/>
    <property type="project" value="TreeGrafter"/>
</dbReference>
<dbReference type="SUPFAM" id="SSF103473">
    <property type="entry name" value="MFS general substrate transporter"/>
    <property type="match status" value="1"/>
</dbReference>
<evidence type="ECO:0000256" key="1">
    <source>
        <dbReference type="ARBA" id="ARBA00004127"/>
    </source>
</evidence>
<reference evidence="8 9" key="1">
    <citation type="submission" date="2019-09" db="EMBL/GenBank/DDBJ databases">
        <title>Bird 10,000 Genomes (B10K) Project - Family phase.</title>
        <authorList>
            <person name="Zhang G."/>
        </authorList>
    </citation>
    <scope>NUCLEOTIDE SEQUENCE [LARGE SCALE GENOMIC DNA]</scope>
    <source>
        <strain evidence="8">B10K-DU-002-11</strain>
        <tissue evidence="8">Muscle</tissue>
    </source>
</reference>
<evidence type="ECO:0000256" key="4">
    <source>
        <dbReference type="ARBA" id="ARBA00022989"/>
    </source>
</evidence>
<dbReference type="Proteomes" id="UP000567570">
    <property type="component" value="Unassembled WGS sequence"/>
</dbReference>